<gene>
    <name evidence="2" type="ORF">AMORRO_LOCUS7543</name>
</gene>
<dbReference type="AlphaFoldDB" id="A0A9N9GDV9"/>
<organism evidence="2 3">
    <name type="scientific">Acaulospora morrowiae</name>
    <dbReference type="NCBI Taxonomy" id="94023"/>
    <lineage>
        <taxon>Eukaryota</taxon>
        <taxon>Fungi</taxon>
        <taxon>Fungi incertae sedis</taxon>
        <taxon>Mucoromycota</taxon>
        <taxon>Glomeromycotina</taxon>
        <taxon>Glomeromycetes</taxon>
        <taxon>Diversisporales</taxon>
        <taxon>Acaulosporaceae</taxon>
        <taxon>Acaulospora</taxon>
    </lineage>
</organism>
<feature type="compositionally biased region" description="Basic residues" evidence="1">
    <location>
        <begin position="1"/>
        <end position="10"/>
    </location>
</feature>
<sequence length="77" mass="8831">MSNNRRKRRISGGTGMQGKEDIQYATSRHNQKHKNSCLLNEISLVIIVTPRSKKEKAIMICVWVSGLRHTYVNAMMD</sequence>
<accession>A0A9N9GDV9</accession>
<protein>
    <submittedName>
        <fullName evidence="2">12112_t:CDS:1</fullName>
    </submittedName>
</protein>
<dbReference type="Proteomes" id="UP000789342">
    <property type="component" value="Unassembled WGS sequence"/>
</dbReference>
<keyword evidence="3" id="KW-1185">Reference proteome</keyword>
<name>A0A9N9GDV9_9GLOM</name>
<proteinExistence type="predicted"/>
<dbReference type="EMBL" id="CAJVPV010005761">
    <property type="protein sequence ID" value="CAG8595507.1"/>
    <property type="molecule type" value="Genomic_DNA"/>
</dbReference>
<evidence type="ECO:0000313" key="2">
    <source>
        <dbReference type="EMBL" id="CAG8595507.1"/>
    </source>
</evidence>
<feature type="region of interest" description="Disordered" evidence="1">
    <location>
        <begin position="1"/>
        <end position="32"/>
    </location>
</feature>
<evidence type="ECO:0000256" key="1">
    <source>
        <dbReference type="SAM" id="MobiDB-lite"/>
    </source>
</evidence>
<feature type="non-terminal residue" evidence="2">
    <location>
        <position position="1"/>
    </location>
</feature>
<comment type="caution">
    <text evidence="2">The sequence shown here is derived from an EMBL/GenBank/DDBJ whole genome shotgun (WGS) entry which is preliminary data.</text>
</comment>
<reference evidence="2" key="1">
    <citation type="submission" date="2021-06" db="EMBL/GenBank/DDBJ databases">
        <authorList>
            <person name="Kallberg Y."/>
            <person name="Tangrot J."/>
            <person name="Rosling A."/>
        </authorList>
    </citation>
    <scope>NUCLEOTIDE SEQUENCE</scope>
    <source>
        <strain evidence="2">CL551</strain>
    </source>
</reference>
<feature type="non-terminal residue" evidence="2">
    <location>
        <position position="77"/>
    </location>
</feature>
<evidence type="ECO:0000313" key="3">
    <source>
        <dbReference type="Proteomes" id="UP000789342"/>
    </source>
</evidence>